<comment type="caution">
    <text evidence="1">The sequence shown here is derived from an EMBL/GenBank/DDBJ whole genome shotgun (WGS) entry which is preliminary data.</text>
</comment>
<dbReference type="AlphaFoldDB" id="A0AAP2W4I9"/>
<organism evidence="1 2">
    <name type="scientific">Methanooceanicella nereidis</name>
    <dbReference type="NCBI Taxonomy" id="2052831"/>
    <lineage>
        <taxon>Archaea</taxon>
        <taxon>Methanobacteriati</taxon>
        <taxon>Methanobacteriota</taxon>
        <taxon>Stenosarchaea group</taxon>
        <taxon>Methanomicrobia</taxon>
        <taxon>Methanocellales</taxon>
        <taxon>Methanocellaceae</taxon>
        <taxon>Methanooceanicella</taxon>
    </lineage>
</organism>
<reference evidence="1 2" key="1">
    <citation type="submission" date="2017-11" db="EMBL/GenBank/DDBJ databases">
        <title>Isolation and Characterization of Family Methanocellaceae Species from Potential Methane Hydrate Area Offshore Southwestern Taiwan.</title>
        <authorList>
            <person name="Zhang W.-L."/>
            <person name="Chen W.-C."/>
            <person name="Lai M.-C."/>
            <person name="Chen S.-C."/>
        </authorList>
    </citation>
    <scope>NUCLEOTIDE SEQUENCE [LARGE SCALE GENOMIC DNA]</scope>
    <source>
        <strain evidence="1 2">CWC-04</strain>
    </source>
</reference>
<dbReference type="InterPro" id="IPR005358">
    <property type="entry name" value="Puta_zinc/iron-chelating_dom"/>
</dbReference>
<dbReference type="Pfam" id="PF03692">
    <property type="entry name" value="CxxCxxCC"/>
    <property type="match status" value="1"/>
</dbReference>
<dbReference type="PANTHER" id="PTHR35866:SF1">
    <property type="entry name" value="YKGJ FAMILY CYSTEINE CLUSTER PROTEIN"/>
    <property type="match status" value="1"/>
</dbReference>
<protein>
    <submittedName>
        <fullName evidence="1">YkgJ family cysteine cluster protein</fullName>
    </submittedName>
</protein>
<accession>A0AAP2W4I9</accession>
<proteinExistence type="predicted"/>
<sequence>MTGNVLSYQDFKCRMCGLCCKRQKVVLLTVYDIFRLSGHLGIKPEEFFKKYCIKSDKFNEEGRLRIFLRSQGGCPFLKDNMCSIHSVKPMVCSQNPFYYLESSLAVYKVFSITQDECIISELPYDTMTKGDTERLIDLEILVNITDEYMERHKKFSEATAREYFERSRDAIADEARRSITYATLLDQSIRREDMCRNDPYYKGSTGMYLSGFYKMHLEDAGKEKAGSDKVFAFQPSALGTVDGLATLVLFDDDYKSVKRMLSGGDNGDISVKTLMHEDTEYVTMTIRPATNDITIVTYYYIDKKEKPHIQSPPGEILLNIRNGKGKSFIYRGRDKDGWLKK</sequence>
<name>A0AAP2W4I9_9EURY</name>
<dbReference type="Proteomes" id="UP001320159">
    <property type="component" value="Unassembled WGS sequence"/>
</dbReference>
<dbReference type="EMBL" id="PGCK01000001">
    <property type="protein sequence ID" value="MCD1293458.1"/>
    <property type="molecule type" value="Genomic_DNA"/>
</dbReference>
<keyword evidence="2" id="KW-1185">Reference proteome</keyword>
<evidence type="ECO:0000313" key="2">
    <source>
        <dbReference type="Proteomes" id="UP001320159"/>
    </source>
</evidence>
<gene>
    <name evidence="1" type="ORF">CUJ83_00400</name>
</gene>
<dbReference type="PANTHER" id="PTHR35866">
    <property type="entry name" value="PUTATIVE-RELATED"/>
    <property type="match status" value="1"/>
</dbReference>
<evidence type="ECO:0000313" key="1">
    <source>
        <dbReference type="EMBL" id="MCD1293458.1"/>
    </source>
</evidence>